<feature type="transmembrane region" description="Helical" evidence="2">
    <location>
        <begin position="283"/>
        <end position="300"/>
    </location>
</feature>
<dbReference type="Pfam" id="PF19877">
    <property type="entry name" value="DUF6350"/>
    <property type="match status" value="1"/>
</dbReference>
<dbReference type="PRINTS" id="PR00250">
    <property type="entry name" value="GPCRSTE2"/>
</dbReference>
<dbReference type="GO" id="GO:0016020">
    <property type="term" value="C:membrane"/>
    <property type="evidence" value="ECO:0007669"/>
    <property type="project" value="InterPro"/>
</dbReference>
<feature type="transmembrane region" description="Helical" evidence="2">
    <location>
        <begin position="397"/>
        <end position="420"/>
    </location>
</feature>
<evidence type="ECO:0000313" key="4">
    <source>
        <dbReference type="Proteomes" id="UP000516230"/>
    </source>
</evidence>
<evidence type="ECO:0000313" key="3">
    <source>
        <dbReference type="EMBL" id="QNP64838.1"/>
    </source>
</evidence>
<feature type="compositionally biased region" description="Low complexity" evidence="1">
    <location>
        <begin position="443"/>
        <end position="452"/>
    </location>
</feature>
<feature type="transmembrane region" description="Helical" evidence="2">
    <location>
        <begin position="359"/>
        <end position="382"/>
    </location>
</feature>
<feature type="transmembrane region" description="Helical" evidence="2">
    <location>
        <begin position="258"/>
        <end position="276"/>
    </location>
</feature>
<feature type="region of interest" description="Disordered" evidence="1">
    <location>
        <begin position="429"/>
        <end position="452"/>
    </location>
</feature>
<keyword evidence="2" id="KW-0812">Transmembrane</keyword>
<dbReference type="InterPro" id="IPR000366">
    <property type="entry name" value="GPCR_STE2"/>
</dbReference>
<dbReference type="AlphaFoldDB" id="A0A7H0HWC2"/>
<dbReference type="EMBL" id="CP060825">
    <property type="protein sequence ID" value="QNP64838.1"/>
    <property type="molecule type" value="Genomic_DNA"/>
</dbReference>
<dbReference type="Proteomes" id="UP000516230">
    <property type="component" value="Chromosome"/>
</dbReference>
<evidence type="ECO:0000256" key="2">
    <source>
        <dbReference type="SAM" id="Phobius"/>
    </source>
</evidence>
<keyword evidence="2" id="KW-0472">Membrane</keyword>
<gene>
    <name evidence="3" type="ORF">IAG43_19240</name>
</gene>
<accession>A0A7H0HWC2</accession>
<keyword evidence="2" id="KW-1133">Transmembrane helix</keyword>
<dbReference type="InterPro" id="IPR045931">
    <property type="entry name" value="DUF6350"/>
</dbReference>
<feature type="transmembrane region" description="Helical" evidence="2">
    <location>
        <begin position="29"/>
        <end position="53"/>
    </location>
</feature>
<protein>
    <recommendedName>
        <fullName evidence="5">Integral membrane protein</fullName>
    </recommendedName>
</protein>
<reference evidence="3 4" key="1">
    <citation type="submission" date="2020-08" db="EMBL/GenBank/DDBJ databases">
        <title>A novel species.</title>
        <authorList>
            <person name="Gao J."/>
        </authorList>
    </citation>
    <scope>NUCLEOTIDE SEQUENCE [LARGE SCALE GENOMIC DNA]</scope>
    <source>
        <strain evidence="3 4">CRPJ-33</strain>
    </source>
</reference>
<organism evidence="3 4">
    <name type="scientific">Streptomyces genisteinicus</name>
    <dbReference type="NCBI Taxonomy" id="2768068"/>
    <lineage>
        <taxon>Bacteria</taxon>
        <taxon>Bacillati</taxon>
        <taxon>Actinomycetota</taxon>
        <taxon>Actinomycetes</taxon>
        <taxon>Kitasatosporales</taxon>
        <taxon>Streptomycetaceae</taxon>
        <taxon>Streptomyces</taxon>
    </lineage>
</organism>
<feature type="transmembrane region" description="Helical" evidence="2">
    <location>
        <begin position="320"/>
        <end position="338"/>
    </location>
</feature>
<feature type="transmembrane region" description="Helical" evidence="2">
    <location>
        <begin position="217"/>
        <end position="238"/>
    </location>
</feature>
<dbReference type="KEGG" id="sgj:IAG43_19240"/>
<dbReference type="GO" id="GO:0004932">
    <property type="term" value="F:mating-type factor pheromone receptor activity"/>
    <property type="evidence" value="ECO:0007669"/>
    <property type="project" value="InterPro"/>
</dbReference>
<name>A0A7H0HWC2_9ACTN</name>
<keyword evidence="4" id="KW-1185">Reference proteome</keyword>
<evidence type="ECO:0000256" key="1">
    <source>
        <dbReference type="SAM" id="MobiDB-lite"/>
    </source>
</evidence>
<feature type="region of interest" description="Disordered" evidence="1">
    <location>
        <begin position="492"/>
        <end position="554"/>
    </location>
</feature>
<proteinExistence type="predicted"/>
<feature type="transmembrane region" description="Helical" evidence="2">
    <location>
        <begin position="90"/>
        <end position="110"/>
    </location>
</feature>
<dbReference type="RefSeq" id="WP_187741938.1">
    <property type="nucleotide sequence ID" value="NZ_CP060825.1"/>
</dbReference>
<evidence type="ECO:0008006" key="5">
    <source>
        <dbReference type="Google" id="ProtNLM"/>
    </source>
</evidence>
<sequence length="554" mass="55006">MTQTTDQSLAVPPHRTTVHASATGAVVGAFVRGATAAGLGLGAITVLVMVLWISSPYPDSGSGGALRVAAATWLLAHGTELLRTDTVSAVPAPMGLVPLLLTALPVWLAHRAAREALERPDEEAETRPVPSVPSVLAATTSGYMLVAAPVVLYAAGGPFAALPESAMMHLPLVAFGSAAFGAWNAHGRPFGPLPASVPRRLRVALARTGARVALRSGFGAVCVLLGGGAVLAVASLVWHGPAAQESLSGLADDWSGRLAVVLLALALLPNAAVWAASYGLGAGFALGTGATATPFALTGRPALPDFPLLAAVPGRGPGEAVHWAGAAIPVAAALLIAWRTADAAAPRYGEREDAWSAGGTALTALLGAAGCAVLTAAAAAAAGGPLGAGRLAEFGPAWWLTGAAALLWTALLAVPLALGIRAWRVRVPRSAREESGGGGDGLPGTDTAVPAGAGAADAAGAAGAGGGEADVFDLEDDFELYDVLPAEAWSARRTPFPSAPSPVRAEEPAAPPPAKDSGDGPAEEPPPAAAPDGEAPRPPTAGPDDEPAPPGARS</sequence>